<evidence type="ECO:0000313" key="2">
    <source>
        <dbReference type="EMBL" id="WJW68919.1"/>
    </source>
</evidence>
<evidence type="ECO:0000313" key="4">
    <source>
        <dbReference type="Proteomes" id="UP001431572"/>
    </source>
</evidence>
<reference evidence="2" key="2">
    <citation type="journal article" date="2024" name="Nature">
        <title>Anoxygenic phototroph of the Chloroflexota uses a type I reaction centre.</title>
        <authorList>
            <person name="Tsuji J.M."/>
            <person name="Shaw N.A."/>
            <person name="Nagashima S."/>
            <person name="Venkiteswaran J.J."/>
            <person name="Schiff S.L."/>
            <person name="Watanabe T."/>
            <person name="Fukui M."/>
            <person name="Hanada S."/>
            <person name="Tank M."/>
            <person name="Neufeld J.D."/>
        </authorList>
    </citation>
    <scope>NUCLEOTIDE SEQUENCE</scope>
    <source>
        <strain evidence="2">L227-S17</strain>
    </source>
</reference>
<reference evidence="1 3" key="1">
    <citation type="submission" date="2020-06" db="EMBL/GenBank/DDBJ databases">
        <title>Anoxygenic phototrophic Chloroflexota member uses a Type I reaction center.</title>
        <authorList>
            <person name="Tsuji J.M."/>
            <person name="Shaw N.A."/>
            <person name="Nagashima S."/>
            <person name="Venkiteswaran J."/>
            <person name="Schiff S.L."/>
            <person name="Hanada S."/>
            <person name="Tank M."/>
            <person name="Neufeld J.D."/>
        </authorList>
    </citation>
    <scope>NUCLEOTIDE SEQUENCE [LARGE SCALE GENOMIC DNA]</scope>
    <source>
        <strain evidence="1">L227-S17</strain>
    </source>
</reference>
<organism evidence="1 3">
    <name type="scientific">Candidatus Chlorohelix allophototropha</name>
    <dbReference type="NCBI Taxonomy" id="3003348"/>
    <lineage>
        <taxon>Bacteria</taxon>
        <taxon>Bacillati</taxon>
        <taxon>Chloroflexota</taxon>
        <taxon>Chloroflexia</taxon>
        <taxon>Candidatus Chloroheliales</taxon>
        <taxon>Candidatus Chloroheliaceae</taxon>
        <taxon>Candidatus Chlorohelix</taxon>
    </lineage>
</organism>
<dbReference type="Proteomes" id="UP000521676">
    <property type="component" value="Unassembled WGS sequence"/>
</dbReference>
<gene>
    <name evidence="1" type="ORF">HXX08_24275</name>
    <name evidence="2" type="ORF">OZ401_004541</name>
</gene>
<evidence type="ECO:0000313" key="3">
    <source>
        <dbReference type="Proteomes" id="UP000521676"/>
    </source>
</evidence>
<evidence type="ECO:0000313" key="1">
    <source>
        <dbReference type="EMBL" id="NWJ48990.1"/>
    </source>
</evidence>
<name>A0A8T7MA19_9CHLR</name>
<protein>
    <submittedName>
        <fullName evidence="1">Uncharacterized protein</fullName>
    </submittedName>
</protein>
<keyword evidence="4" id="KW-1185">Reference proteome</keyword>
<dbReference type="EMBL" id="JACATZ010000003">
    <property type="protein sequence ID" value="NWJ48990.1"/>
    <property type="molecule type" value="Genomic_DNA"/>
</dbReference>
<dbReference type="AlphaFoldDB" id="A0A8T7MA19"/>
<dbReference type="EMBL" id="CP128400">
    <property type="protein sequence ID" value="WJW68919.1"/>
    <property type="molecule type" value="Genomic_DNA"/>
</dbReference>
<sequence>MQQHPLAVILNIKPEQKAQLKDILHTIQADINNNPYLRFPEITTTHFARFVLIGGGIKATRDLETRLYFSANHDGEWEEYIDLLLDKAGKALEAIFSACEGYPNVSLTDPAFKARFKDYLRANSCQVNTFYQGYPGKSVQEVQHSIERHAVLERLANQKGLDGIKAEFKPSSGPAFGNIISKIWDNTGGKLISIITAPLRDFLGNVLKKLLDFVLGKIVGIRLFPETLPPLQEPSPEVDTRIAQTDYLESVQNEMTTISAIDPKQLRALKIMLWIVNMAARYLFNKGELGGISTIHFARWIIIDNGKTLLFESNYDGNWEQYIGDFVDKAAFGMNSIWGNSDPSVNYPKYGAKDLQTFKKVIIDHQVPAAVFYTAYRNDSVRNILNDLAIDNLFGGAKSSDAFNELTSRL</sequence>
<dbReference type="RefSeq" id="WP_341470823.1">
    <property type="nucleotide sequence ID" value="NZ_CP128400.1"/>
</dbReference>
<proteinExistence type="predicted"/>
<accession>A0A8T7MA19</accession>
<dbReference type="Proteomes" id="UP001431572">
    <property type="component" value="Chromosome 2"/>
</dbReference>